<gene>
    <name evidence="2" type="ORF">Theba_0060</name>
</gene>
<sequence length="428" mass="49535">MEEYKEILDYIRQVPVIDTHEHLVHSEDLLQGRDDVLQEFLIHYMSSDLISSGLCPEVLAIARDSERDLVYRWKLIEDYWEFCRHTGYARALDDSIREIYGIDGIRGSTIEELGEKFREANRPGHMREILKDLCNIELAIIDPWTGRFECDRSLFRRVWQPQNYIIPMPPEFDIVGWLEETYAVEIRSLNDWLKVFEMELDENISNGIVGLKSVLAYHRPIRFEEVSLDDAATAFRKALEERGRRRPDRNRGLLIPEIVQDYVMHYILSVANERGLFIQFHTGFLEGNRGILSNSNPELLENLFSKYPRVKFDLFHIGYPYWGVTAALAKTYPNVFIDMCWSHIISPVSARNALSDFLDAVPFNKISGFGGDYAIVDAIYGHLKIARENIARVLADKIGDSTLTVSQAVRIAERLLHDNPKEILLNNL</sequence>
<dbReference type="Gene3D" id="3.20.20.140">
    <property type="entry name" value="Metal-dependent hydrolases"/>
    <property type="match status" value="1"/>
</dbReference>
<accession>I2F1K8</accession>
<proteinExistence type="predicted"/>
<reference evidence="2 3" key="1">
    <citation type="journal article" date="2012" name="Genome Biol. Evol.">
        <title>Genome Sequence of the Mesophilic Thermotogales Bacterium Mesotoga prima MesG1.Ag.4.2 Reveals the Largest Thermotogales Genome To Date.</title>
        <authorList>
            <person name="Zhaxybayeva O."/>
            <person name="Swithers K.S."/>
            <person name="Foght J."/>
            <person name="Green A.G."/>
            <person name="Bruce D."/>
            <person name="Detter C."/>
            <person name="Han S."/>
            <person name="Teshima H."/>
            <person name="Han J."/>
            <person name="Woyke T."/>
            <person name="Pitluck S."/>
            <person name="Nolan M."/>
            <person name="Ivanova N."/>
            <person name="Pati A."/>
            <person name="Land M.L."/>
            <person name="Dlutek M."/>
            <person name="Doolittle W.F."/>
            <person name="Noll K.M."/>
            <person name="Nesbo C.L."/>
        </authorList>
    </citation>
    <scope>NUCLEOTIDE SEQUENCE [LARGE SCALE GENOMIC DNA]</scope>
    <source>
        <strain evidence="3">mesG1.Ag.4.2</strain>
    </source>
</reference>
<dbReference type="STRING" id="660470.Theba_0060"/>
<dbReference type="Proteomes" id="UP000002881">
    <property type="component" value="Chromosome"/>
</dbReference>
<dbReference type="PANTHER" id="PTHR43383:SF2">
    <property type="entry name" value="AMIDOHYDROLASE 2 FAMILY PROTEIN"/>
    <property type="match status" value="1"/>
</dbReference>
<protein>
    <submittedName>
        <fullName evidence="2">Putative TIM-barrel fold metal-dependent hydrolase</fullName>
    </submittedName>
</protein>
<evidence type="ECO:0000259" key="1">
    <source>
        <dbReference type="Pfam" id="PF04909"/>
    </source>
</evidence>
<dbReference type="AlphaFoldDB" id="I2F1K8"/>
<dbReference type="InterPro" id="IPR006680">
    <property type="entry name" value="Amidohydro-rel"/>
</dbReference>
<dbReference type="Pfam" id="PF04909">
    <property type="entry name" value="Amidohydro_2"/>
    <property type="match status" value="1"/>
</dbReference>
<dbReference type="SUPFAM" id="SSF51556">
    <property type="entry name" value="Metallo-dependent hydrolases"/>
    <property type="match status" value="1"/>
</dbReference>
<dbReference type="HOGENOM" id="CLU_615189_0_0_0"/>
<dbReference type="GO" id="GO:0016787">
    <property type="term" value="F:hydrolase activity"/>
    <property type="evidence" value="ECO:0007669"/>
    <property type="project" value="UniProtKB-KW"/>
</dbReference>
<dbReference type="eggNOG" id="COG2159">
    <property type="taxonomic scope" value="Bacteria"/>
</dbReference>
<evidence type="ECO:0000313" key="2">
    <source>
        <dbReference type="EMBL" id="AFK05811.1"/>
    </source>
</evidence>
<organism evidence="2 3">
    <name type="scientific">Mesotoga prima MesG1.Ag.4.2</name>
    <dbReference type="NCBI Taxonomy" id="660470"/>
    <lineage>
        <taxon>Bacteria</taxon>
        <taxon>Thermotogati</taxon>
        <taxon>Thermotogota</taxon>
        <taxon>Thermotogae</taxon>
        <taxon>Kosmotogales</taxon>
        <taxon>Kosmotogaceae</taxon>
        <taxon>Mesotoga</taxon>
    </lineage>
</organism>
<dbReference type="PANTHER" id="PTHR43383">
    <property type="entry name" value="NODULIN 6"/>
    <property type="match status" value="1"/>
</dbReference>
<dbReference type="GeneID" id="87105930"/>
<evidence type="ECO:0000313" key="3">
    <source>
        <dbReference type="Proteomes" id="UP000002881"/>
    </source>
</evidence>
<name>I2F1K8_9BACT</name>
<feature type="domain" description="Amidohydrolase-related" evidence="1">
    <location>
        <begin position="261"/>
        <end position="423"/>
    </location>
</feature>
<dbReference type="KEGG" id="mpg:Theba_0060"/>
<dbReference type="EMBL" id="CP003532">
    <property type="protein sequence ID" value="AFK05811.1"/>
    <property type="molecule type" value="Genomic_DNA"/>
</dbReference>
<dbReference type="InterPro" id="IPR032466">
    <property type="entry name" value="Metal_Hydrolase"/>
</dbReference>
<keyword evidence="2" id="KW-0378">Hydrolase</keyword>
<keyword evidence="3" id="KW-1185">Reference proteome</keyword>
<dbReference type="RefSeq" id="WP_014729985.1">
    <property type="nucleotide sequence ID" value="NC_017934.1"/>
</dbReference>